<reference evidence="8" key="1">
    <citation type="submission" date="2019-06" db="EMBL/GenBank/DDBJ databases">
        <authorList>
            <person name="Broberg M."/>
        </authorList>
    </citation>
    <scope>NUCLEOTIDE SEQUENCE [LARGE SCALE GENOMIC DNA]</scope>
</reference>
<keyword evidence="5" id="KW-0539">Nucleus</keyword>
<reference evidence="7 8" key="2">
    <citation type="submission" date="2021-10" db="EMBL/GenBank/DDBJ databases">
        <authorList>
            <person name="Piombo E."/>
        </authorList>
    </citation>
    <scope>NUCLEOTIDE SEQUENCE [LARGE SCALE GENOMIC DNA]</scope>
</reference>
<feature type="region of interest" description="Disordered" evidence="6">
    <location>
        <begin position="73"/>
        <end position="105"/>
    </location>
</feature>
<dbReference type="GO" id="GO:0046872">
    <property type="term" value="F:metal ion binding"/>
    <property type="evidence" value="ECO:0007669"/>
    <property type="project" value="UniProtKB-KW"/>
</dbReference>
<evidence type="ECO:0000256" key="4">
    <source>
        <dbReference type="ARBA" id="ARBA00023163"/>
    </source>
</evidence>
<dbReference type="OrthoDB" id="5096316at2759"/>
<dbReference type="PANTHER" id="PTHR47660">
    <property type="entry name" value="TRANSCRIPTION FACTOR WITH C2H2 AND ZN(2)-CYS(6) DNA BINDING DOMAIN (EUROFUNG)-RELATED-RELATED"/>
    <property type="match status" value="1"/>
</dbReference>
<evidence type="ECO:0008006" key="9">
    <source>
        <dbReference type="Google" id="ProtNLM"/>
    </source>
</evidence>
<keyword evidence="8" id="KW-1185">Reference proteome</keyword>
<proteinExistence type="predicted"/>
<evidence type="ECO:0000256" key="6">
    <source>
        <dbReference type="SAM" id="MobiDB-lite"/>
    </source>
</evidence>
<evidence type="ECO:0000256" key="2">
    <source>
        <dbReference type="ARBA" id="ARBA00022833"/>
    </source>
</evidence>
<name>A0A9N9ZFQ3_9HYPO</name>
<sequence>MPPYIDFNAMDGSAVGQVSNGIMSTTDFADLSVPFDLFSVLMDTEFDFDDTFQSLNSDMHIAATVLDDASQARRPSILHESHPNQSPVPAATAGPQRKNSHAPTEGYEAFKRSPWLWTPANQDHAYAESTQLSLDEAQVTQSSNFTYSKQASFQASVLTEHGARDDMLSMVLKFSTSNFKTRSFPSLNLLNTLMQAFFVRQNDCIDSWIHVGTFNPNTCKSEQLAGIVATGSALFAVSNVWKMGLALQEIVRLAVCSSVDSDNRNIRNLQTNQTFLLWIDLGLWSGFRRKMEIGEGFAHNLPTLHVEDAAQSWRFQVELLYAYDCSFNAR</sequence>
<comment type="caution">
    <text evidence="7">The sequence shown here is derived from an EMBL/GenBank/DDBJ whole genome shotgun (WGS) entry which is preliminary data.</text>
</comment>
<keyword evidence="1" id="KW-0479">Metal-binding</keyword>
<gene>
    <name evidence="7" type="ORF">CSOL1703_00016494</name>
</gene>
<evidence type="ECO:0000256" key="5">
    <source>
        <dbReference type="ARBA" id="ARBA00023242"/>
    </source>
</evidence>
<dbReference type="EMBL" id="CABFOC020000050">
    <property type="protein sequence ID" value="CAH0054425.1"/>
    <property type="molecule type" value="Genomic_DNA"/>
</dbReference>
<keyword evidence="2" id="KW-0862">Zinc</keyword>
<evidence type="ECO:0000256" key="1">
    <source>
        <dbReference type="ARBA" id="ARBA00022723"/>
    </source>
</evidence>
<protein>
    <recommendedName>
        <fullName evidence="9">Transcription factor domain-containing protein</fullName>
    </recommendedName>
</protein>
<dbReference type="Proteomes" id="UP000775872">
    <property type="component" value="Unassembled WGS sequence"/>
</dbReference>
<keyword evidence="3" id="KW-0805">Transcription regulation</keyword>
<evidence type="ECO:0000256" key="3">
    <source>
        <dbReference type="ARBA" id="ARBA00023015"/>
    </source>
</evidence>
<evidence type="ECO:0000313" key="7">
    <source>
        <dbReference type="EMBL" id="CAH0054425.1"/>
    </source>
</evidence>
<dbReference type="AlphaFoldDB" id="A0A9N9ZFQ3"/>
<keyword evidence="4" id="KW-0804">Transcription</keyword>
<dbReference type="PANTHER" id="PTHR47660:SF2">
    <property type="entry name" value="TRANSCRIPTION FACTOR WITH C2H2 AND ZN(2)-CYS(6) DNA BINDING DOMAIN (EUROFUNG)"/>
    <property type="match status" value="1"/>
</dbReference>
<organism evidence="7 8">
    <name type="scientific">Clonostachys solani</name>
    <dbReference type="NCBI Taxonomy" id="160281"/>
    <lineage>
        <taxon>Eukaryota</taxon>
        <taxon>Fungi</taxon>
        <taxon>Dikarya</taxon>
        <taxon>Ascomycota</taxon>
        <taxon>Pezizomycotina</taxon>
        <taxon>Sordariomycetes</taxon>
        <taxon>Hypocreomycetidae</taxon>
        <taxon>Hypocreales</taxon>
        <taxon>Bionectriaceae</taxon>
        <taxon>Clonostachys</taxon>
    </lineage>
</organism>
<accession>A0A9N9ZFQ3</accession>
<evidence type="ECO:0000313" key="8">
    <source>
        <dbReference type="Proteomes" id="UP000775872"/>
    </source>
</evidence>